<gene>
    <name evidence="1" type="ORF">VL20_3613</name>
</gene>
<dbReference type="Proteomes" id="UP000068167">
    <property type="component" value="Chromosome"/>
</dbReference>
<proteinExistence type="predicted"/>
<keyword evidence="2" id="KW-1185">Reference proteome</keyword>
<evidence type="ECO:0000313" key="1">
    <source>
        <dbReference type="EMBL" id="AKV68611.1"/>
    </source>
</evidence>
<protein>
    <submittedName>
        <fullName evidence="1">Uncharacterized protein</fullName>
    </submittedName>
</protein>
<accession>A0A0K1S3R5</accession>
<organism evidence="1 2">
    <name type="scientific">Microcystis panniformis FACHB-1757</name>
    <dbReference type="NCBI Taxonomy" id="1638788"/>
    <lineage>
        <taxon>Bacteria</taxon>
        <taxon>Bacillati</taxon>
        <taxon>Cyanobacteriota</taxon>
        <taxon>Cyanophyceae</taxon>
        <taxon>Oscillatoriophycideae</taxon>
        <taxon>Chroococcales</taxon>
        <taxon>Microcystaceae</taxon>
        <taxon>Microcystis</taxon>
    </lineage>
</organism>
<dbReference type="EMBL" id="CP011339">
    <property type="protein sequence ID" value="AKV68611.1"/>
    <property type="molecule type" value="Genomic_DNA"/>
</dbReference>
<dbReference type="PATRIC" id="fig|1638788.3.peg.3650"/>
<dbReference type="AlphaFoldDB" id="A0A0K1S3R5"/>
<sequence>MNRLSGVEILLLIFFRGDNTKSCLKGIGEWGAPERRSGEKQSITWELITLLKTDLV</sequence>
<name>A0A0K1S3R5_9CHRO</name>
<evidence type="ECO:0000313" key="2">
    <source>
        <dbReference type="Proteomes" id="UP000068167"/>
    </source>
</evidence>
<reference evidence="1 2" key="1">
    <citation type="journal article" date="2016" name="Stand. Genomic Sci.">
        <title>Complete genome sequence and genomic characterization of Microcystis panniformis FACHB 1757 by third-generation sequencing.</title>
        <authorList>
            <person name="Zhang J.Y."/>
            <person name="Guan R."/>
            <person name="Zhang H.J."/>
            <person name="Li H."/>
            <person name="Xiao P."/>
            <person name="Yu G.L."/>
            <person name="Du L."/>
            <person name="Cao D.M."/>
            <person name="Zhu B.C."/>
            <person name="Li R.H."/>
            <person name="Lu Z.H."/>
        </authorList>
    </citation>
    <scope>NUCLEOTIDE SEQUENCE [LARGE SCALE GENOMIC DNA]</scope>
    <source>
        <strain evidence="1 2">FACHB-1757</strain>
    </source>
</reference>
<dbReference type="KEGG" id="mpk:VL20_3613"/>